<dbReference type="Gene3D" id="1.20.1540.10">
    <property type="entry name" value="Rhomboid-like"/>
    <property type="match status" value="1"/>
</dbReference>
<dbReference type="InterPro" id="IPR035952">
    <property type="entry name" value="Rhomboid-like_sf"/>
</dbReference>
<feature type="transmembrane region" description="Helical" evidence="7">
    <location>
        <begin position="195"/>
        <end position="212"/>
    </location>
</feature>
<keyword evidence="4 9" id="KW-0378">Hydrolase</keyword>
<evidence type="ECO:0000256" key="7">
    <source>
        <dbReference type="SAM" id="Phobius"/>
    </source>
</evidence>
<name>A0ABW2ITX9_9GAMM</name>
<dbReference type="GO" id="GO:0006508">
    <property type="term" value="P:proteolysis"/>
    <property type="evidence" value="ECO:0007669"/>
    <property type="project" value="UniProtKB-KW"/>
</dbReference>
<keyword evidence="9" id="KW-0645">Protease</keyword>
<evidence type="ECO:0000256" key="5">
    <source>
        <dbReference type="ARBA" id="ARBA00022989"/>
    </source>
</evidence>
<keyword evidence="10" id="KW-1185">Reference proteome</keyword>
<dbReference type="InterPro" id="IPR050925">
    <property type="entry name" value="Rhomboid_protease_S54"/>
</dbReference>
<accession>A0ABW2ITX9</accession>
<dbReference type="SUPFAM" id="SSF144091">
    <property type="entry name" value="Rhomboid-like"/>
    <property type="match status" value="1"/>
</dbReference>
<keyword evidence="6 7" id="KW-0472">Membrane</keyword>
<sequence>MLIIPAENAVNWKHPPWVTLGLMLSCILVSLFYQGGDSRKLEQAVDTYMDSGLPALEGPAYEDYLQRKIRFDGEEDRVFELRQFQKLREDDEEFWLSVSLLMDREFYQYLLQNREVIWAPAERRHWLEQRSLIEETYIQRLSAQQLGLIPAQLSLYTLITYQFLHGGWGHIVGNLLFLFLLGFTVEKALGPGRYLLAYLLCGALSGVVFTLFSPGSHVPLVGASGSISGLMGMYVAIYGLKKIRFFYFIGVYFNYFRAPALAILPVWLGKEIYDYWYAGATGIAYMAHAGGLLAGAGLVWLLGKSWLQVREEFFEPEEDEKDERFTAGYAQAMASLGRMDFDLARRQFEALRGNYPDRPILLEHLYHLAKLRPDLPEYRNRTRELMNDALSRRQPEQMISVWQEYLSKGEGHNPLAAEDHNRVLFASLKQHDLKAAEKAFERLRGADDPLLTAEACRLLAEEFEKLQMAPKARHYRQLLQAG</sequence>
<feature type="transmembrane region" description="Helical" evidence="7">
    <location>
        <begin position="275"/>
        <end position="302"/>
    </location>
</feature>
<dbReference type="Pfam" id="PF01694">
    <property type="entry name" value="Rhomboid"/>
    <property type="match status" value="1"/>
</dbReference>
<evidence type="ECO:0000259" key="8">
    <source>
        <dbReference type="Pfam" id="PF01694"/>
    </source>
</evidence>
<dbReference type="Proteomes" id="UP001596506">
    <property type="component" value="Unassembled WGS sequence"/>
</dbReference>
<gene>
    <name evidence="9" type="ORF">ACFQQA_06475</name>
</gene>
<feature type="transmembrane region" description="Helical" evidence="7">
    <location>
        <begin position="245"/>
        <end position="269"/>
    </location>
</feature>
<dbReference type="GO" id="GO:0008233">
    <property type="term" value="F:peptidase activity"/>
    <property type="evidence" value="ECO:0007669"/>
    <property type="project" value="UniProtKB-KW"/>
</dbReference>
<keyword evidence="5 7" id="KW-1133">Transmembrane helix</keyword>
<evidence type="ECO:0000313" key="10">
    <source>
        <dbReference type="Proteomes" id="UP001596506"/>
    </source>
</evidence>
<dbReference type="RefSeq" id="WP_100689095.1">
    <property type="nucleotide sequence ID" value="NZ_JBHTBD010000002.1"/>
</dbReference>
<dbReference type="InterPro" id="IPR022764">
    <property type="entry name" value="Peptidase_S54_rhomboid_dom"/>
</dbReference>
<evidence type="ECO:0000313" key="9">
    <source>
        <dbReference type="EMBL" id="MFC7294362.1"/>
    </source>
</evidence>
<evidence type="ECO:0000256" key="3">
    <source>
        <dbReference type="ARBA" id="ARBA00022692"/>
    </source>
</evidence>
<comment type="subcellular location">
    <subcellularLocation>
        <location evidence="1">Membrane</location>
        <topology evidence="1">Multi-pass membrane protein</topology>
    </subcellularLocation>
</comment>
<organism evidence="9 10">
    <name type="scientific">Marinobacter aromaticivorans</name>
    <dbReference type="NCBI Taxonomy" id="1494078"/>
    <lineage>
        <taxon>Bacteria</taxon>
        <taxon>Pseudomonadati</taxon>
        <taxon>Pseudomonadota</taxon>
        <taxon>Gammaproteobacteria</taxon>
        <taxon>Pseudomonadales</taxon>
        <taxon>Marinobacteraceae</taxon>
        <taxon>Marinobacter</taxon>
    </lineage>
</organism>
<protein>
    <submittedName>
        <fullName evidence="9">Rhomboid family intramembrane serine protease</fullName>
        <ecNumber evidence="9">3.4.21.-</ecNumber>
    </submittedName>
</protein>
<feature type="domain" description="Peptidase S54 rhomboid" evidence="8">
    <location>
        <begin position="154"/>
        <end position="304"/>
    </location>
</feature>
<dbReference type="PANTHER" id="PTHR43731">
    <property type="entry name" value="RHOMBOID PROTEASE"/>
    <property type="match status" value="1"/>
</dbReference>
<feature type="transmembrane region" description="Helical" evidence="7">
    <location>
        <begin position="218"/>
        <end position="238"/>
    </location>
</feature>
<evidence type="ECO:0000256" key="4">
    <source>
        <dbReference type="ARBA" id="ARBA00022801"/>
    </source>
</evidence>
<evidence type="ECO:0000256" key="1">
    <source>
        <dbReference type="ARBA" id="ARBA00004141"/>
    </source>
</evidence>
<dbReference type="EC" id="3.4.21.-" evidence="9"/>
<evidence type="ECO:0000256" key="2">
    <source>
        <dbReference type="ARBA" id="ARBA00009045"/>
    </source>
</evidence>
<comment type="similarity">
    <text evidence="2">Belongs to the peptidase S54 family.</text>
</comment>
<dbReference type="EMBL" id="JBHTBD010000002">
    <property type="protein sequence ID" value="MFC7294362.1"/>
    <property type="molecule type" value="Genomic_DNA"/>
</dbReference>
<comment type="caution">
    <text evidence="9">The sequence shown here is derived from an EMBL/GenBank/DDBJ whole genome shotgun (WGS) entry which is preliminary data.</text>
</comment>
<reference evidence="10" key="1">
    <citation type="journal article" date="2019" name="Int. J. Syst. Evol. Microbiol.">
        <title>The Global Catalogue of Microorganisms (GCM) 10K type strain sequencing project: providing services to taxonomists for standard genome sequencing and annotation.</title>
        <authorList>
            <consortium name="The Broad Institute Genomics Platform"/>
            <consortium name="The Broad Institute Genome Sequencing Center for Infectious Disease"/>
            <person name="Wu L."/>
            <person name="Ma J."/>
        </authorList>
    </citation>
    <scope>NUCLEOTIDE SEQUENCE [LARGE SCALE GENOMIC DNA]</scope>
    <source>
        <strain evidence="10">CCUG 60559</strain>
    </source>
</reference>
<proteinExistence type="inferred from homology"/>
<evidence type="ECO:0000256" key="6">
    <source>
        <dbReference type="ARBA" id="ARBA00023136"/>
    </source>
</evidence>
<dbReference type="PANTHER" id="PTHR43731:SF14">
    <property type="entry name" value="PRESENILIN-ASSOCIATED RHOMBOID-LIKE PROTEIN, MITOCHONDRIAL"/>
    <property type="match status" value="1"/>
</dbReference>
<feature type="transmembrane region" description="Helical" evidence="7">
    <location>
        <begin position="170"/>
        <end position="188"/>
    </location>
</feature>
<keyword evidence="3 7" id="KW-0812">Transmembrane</keyword>